<organism evidence="1 2">
    <name type="scientific">Wolfiporia cocos (strain MD-104)</name>
    <name type="common">Brown rot fungus</name>
    <dbReference type="NCBI Taxonomy" id="742152"/>
    <lineage>
        <taxon>Eukaryota</taxon>
        <taxon>Fungi</taxon>
        <taxon>Dikarya</taxon>
        <taxon>Basidiomycota</taxon>
        <taxon>Agaricomycotina</taxon>
        <taxon>Agaricomycetes</taxon>
        <taxon>Polyporales</taxon>
        <taxon>Phaeolaceae</taxon>
        <taxon>Wolfiporia</taxon>
    </lineage>
</organism>
<evidence type="ECO:0000313" key="2">
    <source>
        <dbReference type="Proteomes" id="UP000218811"/>
    </source>
</evidence>
<protein>
    <submittedName>
        <fullName evidence="1">Uncharacterized protein</fullName>
    </submittedName>
</protein>
<dbReference type="GO" id="GO:0003735">
    <property type="term" value="F:structural constituent of ribosome"/>
    <property type="evidence" value="ECO:0007669"/>
    <property type="project" value="TreeGrafter"/>
</dbReference>
<dbReference type="AlphaFoldDB" id="A0A2H3J8U5"/>
<dbReference type="PANTHER" id="PTHR28158:SF1">
    <property type="entry name" value="SMALL RIBOSOMAL SUBUNIT PROTEIN MS45"/>
    <property type="match status" value="1"/>
</dbReference>
<dbReference type="OMA" id="KYKEPHR"/>
<dbReference type="OrthoDB" id="10052321at2759"/>
<keyword evidence="2" id="KW-1185">Reference proteome</keyword>
<dbReference type="Pfam" id="PF12298">
    <property type="entry name" value="Bot1p"/>
    <property type="match status" value="1"/>
</dbReference>
<dbReference type="GO" id="GO:0032543">
    <property type="term" value="P:mitochondrial translation"/>
    <property type="evidence" value="ECO:0007669"/>
    <property type="project" value="TreeGrafter"/>
</dbReference>
<dbReference type="PANTHER" id="PTHR28158">
    <property type="entry name" value="37S RIBOSOMAL PROTEIN S35, MITOCHONDRIAL"/>
    <property type="match status" value="1"/>
</dbReference>
<sequence length="221" mass="25469">MTDPIKFSVRTLSERYGLSMQRVDAILRLQGLEEHWRKEKKQLQTGFLDGMEEILGVVDQQKSKADRHVSIQGAAELGEDTSMADAQMDGERSNRARERYQRLFWEPIAEGQDPAVLGALQRARHDELEKHRQVAEAKAAKADVPPIIHNEHVVERLGRPTLRFIDVGRLYVDVNDRIRRIKESERRSRLRARRRERKVQAIRRVVQTRASSKSEATSTAA</sequence>
<accession>A0A2H3J8U5</accession>
<evidence type="ECO:0000313" key="1">
    <source>
        <dbReference type="EMBL" id="PCH34068.1"/>
    </source>
</evidence>
<dbReference type="GO" id="GO:0005763">
    <property type="term" value="C:mitochondrial small ribosomal subunit"/>
    <property type="evidence" value="ECO:0007669"/>
    <property type="project" value="TreeGrafter"/>
</dbReference>
<reference evidence="1 2" key="1">
    <citation type="journal article" date="2012" name="Science">
        <title>The Paleozoic origin of enzymatic lignin decomposition reconstructed from 31 fungal genomes.</title>
        <authorList>
            <person name="Floudas D."/>
            <person name="Binder M."/>
            <person name="Riley R."/>
            <person name="Barry K."/>
            <person name="Blanchette R.A."/>
            <person name="Henrissat B."/>
            <person name="Martinez A.T."/>
            <person name="Otillar R."/>
            <person name="Spatafora J.W."/>
            <person name="Yadav J.S."/>
            <person name="Aerts A."/>
            <person name="Benoit I."/>
            <person name="Boyd A."/>
            <person name="Carlson A."/>
            <person name="Copeland A."/>
            <person name="Coutinho P.M."/>
            <person name="de Vries R.P."/>
            <person name="Ferreira P."/>
            <person name="Findley K."/>
            <person name="Foster B."/>
            <person name="Gaskell J."/>
            <person name="Glotzer D."/>
            <person name="Gorecki P."/>
            <person name="Heitman J."/>
            <person name="Hesse C."/>
            <person name="Hori C."/>
            <person name="Igarashi K."/>
            <person name="Jurgens J.A."/>
            <person name="Kallen N."/>
            <person name="Kersten P."/>
            <person name="Kohler A."/>
            <person name="Kuees U."/>
            <person name="Kumar T.K.A."/>
            <person name="Kuo A."/>
            <person name="LaButti K."/>
            <person name="Larrondo L.F."/>
            <person name="Lindquist E."/>
            <person name="Ling A."/>
            <person name="Lombard V."/>
            <person name="Lucas S."/>
            <person name="Lundell T."/>
            <person name="Martin R."/>
            <person name="McLaughlin D.J."/>
            <person name="Morgenstern I."/>
            <person name="Morin E."/>
            <person name="Murat C."/>
            <person name="Nagy L.G."/>
            <person name="Nolan M."/>
            <person name="Ohm R.A."/>
            <person name="Patyshakuliyeva A."/>
            <person name="Rokas A."/>
            <person name="Ruiz-Duenas F.J."/>
            <person name="Sabat G."/>
            <person name="Salamov A."/>
            <person name="Samejima M."/>
            <person name="Schmutz J."/>
            <person name="Slot J.C."/>
            <person name="St John F."/>
            <person name="Stenlid J."/>
            <person name="Sun H."/>
            <person name="Sun S."/>
            <person name="Syed K."/>
            <person name="Tsang A."/>
            <person name="Wiebenga A."/>
            <person name="Young D."/>
            <person name="Pisabarro A."/>
            <person name="Eastwood D.C."/>
            <person name="Martin F."/>
            <person name="Cullen D."/>
            <person name="Grigoriev I.V."/>
            <person name="Hibbett D.S."/>
        </authorList>
    </citation>
    <scope>NUCLEOTIDE SEQUENCE [LARGE SCALE GENOMIC DNA]</scope>
    <source>
        <strain evidence="1 2">MD-104</strain>
    </source>
</reference>
<dbReference type="InterPro" id="IPR021036">
    <property type="entry name" value="Ribosomal_mS45"/>
</dbReference>
<proteinExistence type="predicted"/>
<dbReference type="Proteomes" id="UP000218811">
    <property type="component" value="Unassembled WGS sequence"/>
</dbReference>
<gene>
    <name evidence="1" type="ORF">WOLCODRAFT_94781</name>
</gene>
<name>A0A2H3J8U5_WOLCO</name>
<dbReference type="EMBL" id="KB467831">
    <property type="protein sequence ID" value="PCH34068.1"/>
    <property type="molecule type" value="Genomic_DNA"/>
</dbReference>